<feature type="region of interest" description="Disordered" evidence="4">
    <location>
        <begin position="301"/>
        <end position="327"/>
    </location>
</feature>
<dbReference type="InterPro" id="IPR036770">
    <property type="entry name" value="Ankyrin_rpt-contain_sf"/>
</dbReference>
<evidence type="ECO:0000256" key="3">
    <source>
        <dbReference type="SAM" id="Coils"/>
    </source>
</evidence>
<dbReference type="SUPFAM" id="SSF48403">
    <property type="entry name" value="Ankyrin repeat"/>
    <property type="match status" value="1"/>
</dbReference>
<protein>
    <submittedName>
        <fullName evidence="8">Ankyrin repeat domain-containing protein 26 isoform X1</fullName>
    </submittedName>
</protein>
<dbReference type="PRINTS" id="PR01415">
    <property type="entry name" value="ANKYRIN"/>
</dbReference>
<feature type="repeat" description="ANK" evidence="2">
    <location>
        <begin position="71"/>
        <end position="103"/>
    </location>
</feature>
<proteinExistence type="predicted"/>
<dbReference type="Pfam" id="PF00023">
    <property type="entry name" value="Ank"/>
    <property type="match status" value="2"/>
</dbReference>
<evidence type="ECO:0000259" key="6">
    <source>
        <dbReference type="Pfam" id="PF14915"/>
    </source>
</evidence>
<dbReference type="PANTHER" id="PTHR24147:SF60">
    <property type="entry name" value="ANKYRIN REPEAT DOMAIN-CONTAINING PROTEIN 26-RELATED"/>
    <property type="match status" value="1"/>
</dbReference>
<organism evidence="7 8">
    <name type="scientific">Erinaceus europaeus</name>
    <name type="common">Western European hedgehog</name>
    <dbReference type="NCBI Taxonomy" id="9365"/>
    <lineage>
        <taxon>Eukaryota</taxon>
        <taxon>Metazoa</taxon>
        <taxon>Chordata</taxon>
        <taxon>Craniata</taxon>
        <taxon>Vertebrata</taxon>
        <taxon>Euteleostomi</taxon>
        <taxon>Mammalia</taxon>
        <taxon>Eutheria</taxon>
        <taxon>Laurasiatheria</taxon>
        <taxon>Eulipotyphla</taxon>
        <taxon>Erinaceidae</taxon>
        <taxon>Erinaceinae</taxon>
        <taxon>Erinaceus</taxon>
    </lineage>
</organism>
<dbReference type="PANTHER" id="PTHR24147">
    <property type="entry name" value="ANKYRIN REPEAT DOMAIN 36-RELATED"/>
    <property type="match status" value="1"/>
</dbReference>
<dbReference type="InterPro" id="IPR050657">
    <property type="entry name" value="Ankyrin_repeat_domain"/>
</dbReference>
<evidence type="ECO:0000256" key="1">
    <source>
        <dbReference type="ARBA" id="ARBA00023054"/>
    </source>
</evidence>
<dbReference type="PROSITE" id="PS50297">
    <property type="entry name" value="ANK_REP_REGION"/>
    <property type="match status" value="4"/>
</dbReference>
<feature type="repeat" description="ANK" evidence="2">
    <location>
        <begin position="104"/>
        <end position="136"/>
    </location>
</feature>
<feature type="compositionally biased region" description="Basic residues" evidence="4">
    <location>
        <begin position="635"/>
        <end position="645"/>
    </location>
</feature>
<feature type="domain" description="CCDC144C-like coiled-coil" evidence="6">
    <location>
        <begin position="764"/>
        <end position="1240"/>
    </location>
</feature>
<dbReference type="Pfam" id="PF12796">
    <property type="entry name" value="Ank_2"/>
    <property type="match status" value="1"/>
</dbReference>
<gene>
    <name evidence="8" type="primary">ANKRD26</name>
</gene>
<evidence type="ECO:0000313" key="8">
    <source>
        <dbReference type="RefSeq" id="XP_060048333.1"/>
    </source>
</evidence>
<dbReference type="Proteomes" id="UP001652624">
    <property type="component" value="Chromosome 6"/>
</dbReference>
<feature type="coiled-coil region" evidence="3">
    <location>
        <begin position="892"/>
        <end position="990"/>
    </location>
</feature>
<feature type="region of interest" description="Disordered" evidence="4">
    <location>
        <begin position="550"/>
        <end position="581"/>
    </location>
</feature>
<keyword evidence="1 3" id="KW-0175">Coiled coil</keyword>
<dbReference type="GeneID" id="103116059"/>
<evidence type="ECO:0000259" key="5">
    <source>
        <dbReference type="Pfam" id="PF12001"/>
    </source>
</evidence>
<feature type="region of interest" description="Disordered" evidence="4">
    <location>
        <begin position="213"/>
        <end position="263"/>
    </location>
</feature>
<feature type="coiled-coil region" evidence="3">
    <location>
        <begin position="1023"/>
        <end position="1127"/>
    </location>
</feature>
<dbReference type="Pfam" id="PF14915">
    <property type="entry name" value="CCDC144C"/>
    <property type="match status" value="1"/>
</dbReference>
<feature type="repeat" description="ANK" evidence="2">
    <location>
        <begin position="137"/>
        <end position="169"/>
    </location>
</feature>
<dbReference type="InterPro" id="IPR002110">
    <property type="entry name" value="Ankyrin_rpt"/>
</dbReference>
<feature type="coiled-coil region" evidence="3">
    <location>
        <begin position="717"/>
        <end position="842"/>
    </location>
</feature>
<feature type="region of interest" description="Disordered" evidence="4">
    <location>
        <begin position="1"/>
        <end position="32"/>
    </location>
</feature>
<dbReference type="Gene3D" id="1.25.40.20">
    <property type="entry name" value="Ankyrin repeat-containing domain"/>
    <property type="match status" value="2"/>
</dbReference>
<dbReference type="InterPro" id="IPR039497">
    <property type="entry name" value="CC144C-like_CC_dom"/>
</dbReference>
<feature type="coiled-coil region" evidence="3">
    <location>
        <begin position="1406"/>
        <end position="1498"/>
    </location>
</feature>
<dbReference type="PROSITE" id="PS50088">
    <property type="entry name" value="ANK_REPEAT"/>
    <property type="match status" value="4"/>
</dbReference>
<dbReference type="Pfam" id="PF12001">
    <property type="entry name" value="DUF3496"/>
    <property type="match status" value="1"/>
</dbReference>
<feature type="region of interest" description="Disordered" evidence="4">
    <location>
        <begin position="614"/>
        <end position="661"/>
    </location>
</feature>
<dbReference type="RefSeq" id="XP_060048333.1">
    <property type="nucleotide sequence ID" value="XM_060192350.1"/>
</dbReference>
<feature type="coiled-coil region" evidence="3">
    <location>
        <begin position="1220"/>
        <end position="1347"/>
    </location>
</feature>
<sequence>MKSFFGLRSLRSTSSPRVDGGREGGSAAPGGYRIRGRELGKIHRAASAGDVARVQQVLLLGKNGLNDRDKMNRTALHLACANGHLEVVTLLVERKCQLNLCDSENRTALIKAVQCQQEECAAILLEHGADPNLKDTRGNTALHYAASGQSVSIAAKLLSYSADIEAKNQDGLTPLLLAVSENKQQMVEFLMKKEADLLALDKMQSHRQLVSEYKEEKKSINSSQNSNQEAYEKSEEDSLSRLSNKPDIDDSWPTSDDDFEFETKTVPKPHLAKLMTAAQLSKKNIEAKSGVVSPENRALFEDSNSDSENEDVVESPPKVQDFSYPAFPPTEPLLKPLKSSATLGLTKEEAVGKEENDTDIIKSTRQEQVNTNHLTSVDGPHKNRSDMMSALGLGEEEDIESPWDSESISESLPQKYVDHLSGLADQRGKNGQVEDVFYIPSCMSGSRSVKMSKLEDARNVGIPVAHMDYPRQYPRLKPLVEVRASASPKTAKTKGGQTPQPDVSPDVDLEMVSEKDQERLDGTESNHLQAEEEKKCKRCEVEVSASSYDNKGAIHQRKSGKAESQHSPVTEGEDSDSSIPGLYMKEVKEEENGKWAAKGSVIVPVYEEADPVTGSEFEWNDDSSLSEIDKNNGRPLKKTSNKSKVKQQTNSVDALDDLTESSETPSEFCELPYSNYKSALPLVRQLGKECKDSLNVLKIQDAVLSYERLIELKKNHCEVLTGKIKKMKNKVGGLQKELSETKEIKSQLEHQKVEWEQELCRLRFTLKQEEEKRRSAEMLYEKVREQLRKTEEQYGKEVEEKQRLELTLRALDMELRTVRNNLSQVVEERNDIQRQLSREQDARLLQEGILNTHLCKQKELEMTHKKMNSEVNNSHEKEKDLLQKSRMLQDEIVMLKVEMDTIKSQNQEKEKKYLEDTEFLKEKNADLQKTVKKNEETVTETILQYSGQLNVLTTENTMLKSKLENEKQSKERLETEVESYRSRLTSALQEHDESQTSKRDLEMTFQRAKDEWFRLQDKMNFDMSNLKDSNELLSHQLSKAESKLNSLEIEIHHTRDALREKTLALECLQRDLRQAQDLKKEFEHMYQDEQGKVNKYIGKQESLGERLSQLQSENMLLRQQLDDAYDKADSKEKTVLTIHDQFQDVVKRLQADSEKQGLILEERNKELMNECNHLKETVYQYENEKAEREVVVRQLQQELADTLKKQSMSEASLEVTSRYRINLEDEKKDLKKKLQEVQDQHTEAVRCAEKTQDHMQKLEVENAKLNATIKKQAYKLEQLQKNLSSTNSIDDLAAKLETASSQCLHLEAQNQVLQQELLSMKAMQKKCEKLMKNKKKLEQEVVNLKSHIEINVVELGQIEQYKREIEERARQEVVEKLKEVNLFLQAQATSQENLEQLRESNHASIQSQMELRIKDLEHELSKMKTSQEDSNKIELGKYKQRIKNLEYELSKLKTSQEDSSKTELERYRQLYLEELKVRKSLANKLKNLHRTNESLAEAISTRLMEKQNRSLLSTLTVRPSLETACVGNLNNSSVLKRNLTPSSNPQASNNSLENYLAKMQQELDKNITRELEEAAAEFEPGSYRSSPLVSTDESNLTQDLLLKTSQEYVEILKKNYMV</sequence>
<reference evidence="8" key="1">
    <citation type="submission" date="2025-08" db="UniProtKB">
        <authorList>
            <consortium name="RefSeq"/>
        </authorList>
    </citation>
    <scope>IDENTIFICATION</scope>
</reference>
<feature type="region of interest" description="Disordered" evidence="4">
    <location>
        <begin position="485"/>
        <end position="536"/>
    </location>
</feature>
<keyword evidence="2" id="KW-0040">ANK repeat</keyword>
<feature type="compositionally biased region" description="Acidic residues" evidence="4">
    <location>
        <begin position="303"/>
        <end position="313"/>
    </location>
</feature>
<feature type="repeat" description="ANK" evidence="2">
    <location>
        <begin position="170"/>
        <end position="202"/>
    </location>
</feature>
<keyword evidence="7" id="KW-1185">Reference proteome</keyword>
<accession>A0ABM3XHM8</accession>
<feature type="compositionally biased region" description="Basic and acidic residues" evidence="4">
    <location>
        <begin position="512"/>
        <end position="536"/>
    </location>
</feature>
<name>A0ABM3XHM8_ERIEU</name>
<feature type="compositionally biased region" description="Polar residues" evidence="4">
    <location>
        <begin position="487"/>
        <end position="501"/>
    </location>
</feature>
<evidence type="ECO:0000256" key="4">
    <source>
        <dbReference type="SAM" id="MobiDB-lite"/>
    </source>
</evidence>
<evidence type="ECO:0000256" key="2">
    <source>
        <dbReference type="PROSITE-ProRule" id="PRU00023"/>
    </source>
</evidence>
<dbReference type="SMART" id="SM00248">
    <property type="entry name" value="ANK"/>
    <property type="match status" value="4"/>
</dbReference>
<evidence type="ECO:0000313" key="7">
    <source>
        <dbReference type="Proteomes" id="UP001652624"/>
    </source>
</evidence>
<dbReference type="InterPro" id="IPR021885">
    <property type="entry name" value="DUF3496"/>
</dbReference>
<feature type="compositionally biased region" description="Basic and acidic residues" evidence="4">
    <location>
        <begin position="230"/>
        <end position="248"/>
    </location>
</feature>
<feature type="domain" description="DUF3496" evidence="5">
    <location>
        <begin position="1441"/>
        <end position="1544"/>
    </location>
</feature>
<feature type="compositionally biased region" description="Low complexity" evidence="4">
    <location>
        <begin position="220"/>
        <end position="229"/>
    </location>
</feature>